<gene>
    <name evidence="7" type="primary">fes</name>
    <name evidence="7" type="ORF">ACFPN2_32715</name>
</gene>
<feature type="domain" description="Enterochelin esterase N-terminal" evidence="6">
    <location>
        <begin position="73"/>
        <end position="189"/>
    </location>
</feature>
<feature type="chain" id="PRO_5046595473" evidence="5">
    <location>
        <begin position="22"/>
        <end position="450"/>
    </location>
</feature>
<dbReference type="PANTHER" id="PTHR48098:SF3">
    <property type="entry name" value="IRON(III) ENTEROBACTIN ESTERASE"/>
    <property type="match status" value="1"/>
</dbReference>
<dbReference type="InterPro" id="IPR050583">
    <property type="entry name" value="Mycobacterial_A85_antigen"/>
</dbReference>
<comment type="caution">
    <text evidence="7">The sequence shown here is derived from an EMBL/GenBank/DDBJ whole genome shotgun (WGS) entry which is preliminary data.</text>
</comment>
<evidence type="ECO:0000256" key="2">
    <source>
        <dbReference type="ARBA" id="ARBA00022490"/>
    </source>
</evidence>
<evidence type="ECO:0000313" key="7">
    <source>
        <dbReference type="EMBL" id="MFC4313883.1"/>
    </source>
</evidence>
<evidence type="ECO:0000256" key="3">
    <source>
        <dbReference type="ARBA" id="ARBA00022801"/>
    </source>
</evidence>
<dbReference type="PANTHER" id="PTHR48098">
    <property type="entry name" value="ENTEROCHELIN ESTERASE-RELATED"/>
    <property type="match status" value="1"/>
</dbReference>
<organism evidence="7 8">
    <name type="scientific">Steroidobacter flavus</name>
    <dbReference type="NCBI Taxonomy" id="1842136"/>
    <lineage>
        <taxon>Bacteria</taxon>
        <taxon>Pseudomonadati</taxon>
        <taxon>Pseudomonadota</taxon>
        <taxon>Gammaproteobacteria</taxon>
        <taxon>Steroidobacterales</taxon>
        <taxon>Steroidobacteraceae</taxon>
        <taxon>Steroidobacter</taxon>
    </lineage>
</organism>
<proteinExistence type="inferred from homology"/>
<dbReference type="InterPro" id="IPR021764">
    <property type="entry name" value="Enterochelin_esterase_N"/>
</dbReference>
<dbReference type="EMBL" id="JBHSDU010000015">
    <property type="protein sequence ID" value="MFC4313883.1"/>
    <property type="molecule type" value="Genomic_DNA"/>
</dbReference>
<feature type="signal peptide" evidence="5">
    <location>
        <begin position="1"/>
        <end position="21"/>
    </location>
</feature>
<evidence type="ECO:0000259" key="6">
    <source>
        <dbReference type="Pfam" id="PF11806"/>
    </source>
</evidence>
<dbReference type="InterPro" id="IPR029058">
    <property type="entry name" value="AB_hydrolase_fold"/>
</dbReference>
<dbReference type="Proteomes" id="UP001595904">
    <property type="component" value="Unassembled WGS sequence"/>
</dbReference>
<keyword evidence="8" id="KW-1185">Reference proteome</keyword>
<accession>A0ABV8T4L8</accession>
<dbReference type="SUPFAM" id="SSF81296">
    <property type="entry name" value="E set domains"/>
    <property type="match status" value="1"/>
</dbReference>
<dbReference type="GO" id="GO:0016787">
    <property type="term" value="F:hydrolase activity"/>
    <property type="evidence" value="ECO:0007669"/>
    <property type="project" value="UniProtKB-KW"/>
</dbReference>
<protein>
    <submittedName>
        <fullName evidence="7">Enterochelin esterase</fullName>
        <ecNumber evidence="7">3.1.1.-</ecNumber>
    </submittedName>
</protein>
<dbReference type="InterPro" id="IPR013783">
    <property type="entry name" value="Ig-like_fold"/>
</dbReference>
<evidence type="ECO:0000256" key="1">
    <source>
        <dbReference type="ARBA" id="ARBA00004496"/>
    </source>
</evidence>
<sequence>MNVLIRVLALALFIGSMQARAGIEAPPSSPLLQQLVTAVAADDKTASDNFWRSIEASHTPLVEQDADSPDVLMTFLWRALPEQGAVNVRVIPGELTSWEQVGDPLQRVAKTDVWYRTYRISRKARFTYYLAWPEGAVPRTDTIHRLTAGNGLVYEAVADPRARSTYAQERDGVRRLFSYAEGPEAPAEPFVKFREGAARGNVETFDVDSKILSNQRKVSVYTPSGYRKQGTRYGLLLMFDRLSYTSDVPTPTILDNMIADKAIPPMVAVLIDSRVTNDPDGDARSRELPPNDKYQSFLRDELLPLIRKRYNVSADPKRNVVAGSSYGGLAATYTALSNAAVFGNVVSQSGSYWWNPECCQSSPEKMVFLSENAGWMIKKVASLPRRPIRFYMDVGAWESADMLMPNRILRSVLEGKGYEVTYREFMGGHDYVIWRSTLSDGLIAVVGTKR</sequence>
<name>A0ABV8T4L8_9GAMM</name>
<dbReference type="RefSeq" id="WP_380604605.1">
    <property type="nucleotide sequence ID" value="NZ_JBHSDU010000015.1"/>
</dbReference>
<evidence type="ECO:0000256" key="4">
    <source>
        <dbReference type="ARBA" id="ARBA00024201"/>
    </source>
</evidence>
<dbReference type="EC" id="3.1.1.-" evidence="7"/>
<comment type="subcellular location">
    <subcellularLocation>
        <location evidence="1">Cytoplasm</location>
    </subcellularLocation>
</comment>
<dbReference type="InterPro" id="IPR014756">
    <property type="entry name" value="Ig_E-set"/>
</dbReference>
<keyword evidence="2" id="KW-0963">Cytoplasm</keyword>
<keyword evidence="5" id="KW-0732">Signal</keyword>
<reference evidence="8" key="1">
    <citation type="journal article" date="2019" name="Int. J. Syst. Evol. Microbiol.">
        <title>The Global Catalogue of Microorganisms (GCM) 10K type strain sequencing project: providing services to taxonomists for standard genome sequencing and annotation.</title>
        <authorList>
            <consortium name="The Broad Institute Genomics Platform"/>
            <consortium name="The Broad Institute Genome Sequencing Center for Infectious Disease"/>
            <person name="Wu L."/>
            <person name="Ma J."/>
        </authorList>
    </citation>
    <scope>NUCLEOTIDE SEQUENCE [LARGE SCALE GENOMIC DNA]</scope>
    <source>
        <strain evidence="8">CGMCC 1.10759</strain>
    </source>
</reference>
<comment type="similarity">
    <text evidence="4">Belongs to the Fes family.</text>
</comment>
<dbReference type="Gene3D" id="3.40.50.1820">
    <property type="entry name" value="alpha/beta hydrolase"/>
    <property type="match status" value="1"/>
</dbReference>
<evidence type="ECO:0000256" key="5">
    <source>
        <dbReference type="SAM" id="SignalP"/>
    </source>
</evidence>
<dbReference type="Pfam" id="PF11806">
    <property type="entry name" value="Enterochelin_N"/>
    <property type="match status" value="1"/>
</dbReference>
<dbReference type="SUPFAM" id="SSF53474">
    <property type="entry name" value="alpha/beta-Hydrolases"/>
    <property type="match status" value="1"/>
</dbReference>
<dbReference type="NCBIfam" id="NF007758">
    <property type="entry name" value="PRK10439.1"/>
    <property type="match status" value="1"/>
</dbReference>
<dbReference type="InterPro" id="IPR000801">
    <property type="entry name" value="Esterase-like"/>
</dbReference>
<evidence type="ECO:0000313" key="8">
    <source>
        <dbReference type="Proteomes" id="UP001595904"/>
    </source>
</evidence>
<dbReference type="Gene3D" id="2.60.40.10">
    <property type="entry name" value="Immunoglobulins"/>
    <property type="match status" value="1"/>
</dbReference>
<keyword evidence="3 7" id="KW-0378">Hydrolase</keyword>
<dbReference type="Pfam" id="PF00756">
    <property type="entry name" value="Esterase"/>
    <property type="match status" value="1"/>
</dbReference>